<evidence type="ECO:0000313" key="2">
    <source>
        <dbReference type="EMBL" id="SHK78414.1"/>
    </source>
</evidence>
<reference evidence="2 3" key="1">
    <citation type="submission" date="2016-11" db="EMBL/GenBank/DDBJ databases">
        <authorList>
            <person name="Jaros S."/>
            <person name="Januszkiewicz K."/>
            <person name="Wedrychowicz H."/>
        </authorList>
    </citation>
    <scope>NUCLEOTIDE SEQUENCE [LARGE SCALE GENOMIC DNA]</scope>
    <source>
        <strain evidence="2 3">CGMCC 4.5723</strain>
    </source>
</reference>
<dbReference type="RefSeq" id="WP_073384053.1">
    <property type="nucleotide sequence ID" value="NZ_FQZK01000033.1"/>
</dbReference>
<gene>
    <name evidence="2" type="ORF">SAMN05421803_13326</name>
</gene>
<dbReference type="STRING" id="758803.SAMN05421803_13326"/>
<proteinExistence type="predicted"/>
<evidence type="ECO:0000256" key="1">
    <source>
        <dbReference type="SAM" id="Phobius"/>
    </source>
</evidence>
<feature type="transmembrane region" description="Helical" evidence="1">
    <location>
        <begin position="53"/>
        <end position="69"/>
    </location>
</feature>
<sequence>MSEDVIRRPRPVIDPALPAPRRDELLRGAASPRTPVRWPTGEAVTRRARLREAAVHLLAVGGTLTLSLATAGWYLGMAIVNIGLVAHVAALALRGDAHPATRTAGVAAGAGALAAGPVWLLDLLPGDPSAGIPWGLFAVLVALVTIDALTSRVQEGPPDDAPEGAVVHPDDLSEADHAALAAVQHTIDLVERARDAFGGGDSLDTDRALEVLRDQEWRIAVLLVRQRELRRAHLRRWQRAGSPRVREALRPQREHLCAVEDAVRARVGQIAEYGRLVERAVEAHREWEQCQEAADSTAAYAEHRAAASFLGTGSPEVSELAATAEAARRVRDEHVDRLTGHALLF</sequence>
<accession>A0A1M6VAM3</accession>
<organism evidence="2 3">
    <name type="scientific">Nocardiopsis flavescens</name>
    <dbReference type="NCBI Taxonomy" id="758803"/>
    <lineage>
        <taxon>Bacteria</taxon>
        <taxon>Bacillati</taxon>
        <taxon>Actinomycetota</taxon>
        <taxon>Actinomycetes</taxon>
        <taxon>Streptosporangiales</taxon>
        <taxon>Nocardiopsidaceae</taxon>
        <taxon>Nocardiopsis</taxon>
    </lineage>
</organism>
<dbReference type="EMBL" id="FQZK01000033">
    <property type="protein sequence ID" value="SHK78414.1"/>
    <property type="molecule type" value="Genomic_DNA"/>
</dbReference>
<keyword evidence="1" id="KW-1133">Transmembrane helix</keyword>
<keyword evidence="1" id="KW-0472">Membrane</keyword>
<keyword evidence="1" id="KW-0812">Transmembrane</keyword>
<dbReference type="AlphaFoldDB" id="A0A1M6VAM3"/>
<keyword evidence="3" id="KW-1185">Reference proteome</keyword>
<dbReference type="OrthoDB" id="3427888at2"/>
<evidence type="ECO:0000313" key="3">
    <source>
        <dbReference type="Proteomes" id="UP000184452"/>
    </source>
</evidence>
<dbReference type="Proteomes" id="UP000184452">
    <property type="component" value="Unassembled WGS sequence"/>
</dbReference>
<name>A0A1M6VAM3_9ACTN</name>
<protein>
    <submittedName>
        <fullName evidence="2">Uncharacterized protein</fullName>
    </submittedName>
</protein>